<keyword evidence="3" id="KW-1003">Cell membrane</keyword>
<dbReference type="GO" id="GO:0005886">
    <property type="term" value="C:plasma membrane"/>
    <property type="evidence" value="ECO:0007669"/>
    <property type="project" value="UniProtKB-SubCell"/>
</dbReference>
<dbReference type="InterPro" id="IPR050445">
    <property type="entry name" value="Bact_polysacc_biosynth/exp"/>
</dbReference>
<sequence length="242" mass="26740">METTNRDVVEIDLKDLFFALLDKIWIIILAGIVCALAAFLYTKFMVTPMYQSTSSVYILNRQNQQITSSSDLSSASQLVKDCKELIVRRTVLEQVIEKLGLNMTYEQLAGSVSVGNPTDTRVIEITVKNSDPVRARDIVNLIREISAGEMEKIMNLEKVELVEPGHLPSGPYSPSLKKNMMIAGLLGVLIACIIIIMLHLLDDTIKNSDDVERYLGLSVLGSIPDAEIMAGGKKNKNKKAAK</sequence>
<evidence type="ECO:0000259" key="8">
    <source>
        <dbReference type="Pfam" id="PF02706"/>
    </source>
</evidence>
<dbReference type="OrthoDB" id="2360475at2"/>
<dbReference type="EMBL" id="SGXF01000009">
    <property type="protein sequence ID" value="RZS92353.1"/>
    <property type="molecule type" value="Genomic_DNA"/>
</dbReference>
<evidence type="ECO:0000256" key="2">
    <source>
        <dbReference type="ARBA" id="ARBA00006683"/>
    </source>
</evidence>
<evidence type="ECO:0000256" key="3">
    <source>
        <dbReference type="ARBA" id="ARBA00022475"/>
    </source>
</evidence>
<dbReference type="Proteomes" id="UP000292927">
    <property type="component" value="Unassembled WGS sequence"/>
</dbReference>
<keyword evidence="5 7" id="KW-1133">Transmembrane helix</keyword>
<evidence type="ECO:0000256" key="4">
    <source>
        <dbReference type="ARBA" id="ARBA00022692"/>
    </source>
</evidence>
<evidence type="ECO:0000313" key="9">
    <source>
        <dbReference type="EMBL" id="RZS92353.1"/>
    </source>
</evidence>
<dbReference type="RefSeq" id="WP_130436297.1">
    <property type="nucleotide sequence ID" value="NZ_SGXF01000009.1"/>
</dbReference>
<feature type="transmembrane region" description="Helical" evidence="7">
    <location>
        <begin position="182"/>
        <end position="201"/>
    </location>
</feature>
<name>A0A4Q7NY65_9FIRM</name>
<keyword evidence="10" id="KW-1185">Reference proteome</keyword>
<evidence type="ECO:0000256" key="5">
    <source>
        <dbReference type="ARBA" id="ARBA00022989"/>
    </source>
</evidence>
<evidence type="ECO:0000256" key="7">
    <source>
        <dbReference type="SAM" id="Phobius"/>
    </source>
</evidence>
<evidence type="ECO:0000313" key="10">
    <source>
        <dbReference type="Proteomes" id="UP000292927"/>
    </source>
</evidence>
<gene>
    <name evidence="9" type="ORF">EV209_3067</name>
</gene>
<accession>A0A4Q7NY65</accession>
<keyword evidence="4 7" id="KW-0812">Transmembrane</keyword>
<comment type="subcellular location">
    <subcellularLocation>
        <location evidence="1">Cell membrane</location>
        <topology evidence="1">Multi-pass membrane protein</topology>
    </subcellularLocation>
</comment>
<proteinExistence type="inferred from homology"/>
<keyword evidence="6 7" id="KW-0472">Membrane</keyword>
<feature type="domain" description="Polysaccharide chain length determinant N-terminal" evidence="8">
    <location>
        <begin position="10"/>
        <end position="99"/>
    </location>
</feature>
<dbReference type="PANTHER" id="PTHR32309:SF13">
    <property type="entry name" value="FERRIC ENTEROBACTIN TRANSPORT PROTEIN FEPE"/>
    <property type="match status" value="1"/>
</dbReference>
<organism evidence="9 10">
    <name type="scientific">Cuneatibacter caecimuris</name>
    <dbReference type="NCBI Taxonomy" id="1796618"/>
    <lineage>
        <taxon>Bacteria</taxon>
        <taxon>Bacillati</taxon>
        <taxon>Bacillota</taxon>
        <taxon>Clostridia</taxon>
        <taxon>Lachnospirales</taxon>
        <taxon>Lachnospiraceae</taxon>
        <taxon>Cuneatibacter</taxon>
    </lineage>
</organism>
<dbReference type="GO" id="GO:0004713">
    <property type="term" value="F:protein tyrosine kinase activity"/>
    <property type="evidence" value="ECO:0007669"/>
    <property type="project" value="TreeGrafter"/>
</dbReference>
<evidence type="ECO:0000256" key="1">
    <source>
        <dbReference type="ARBA" id="ARBA00004651"/>
    </source>
</evidence>
<dbReference type="InterPro" id="IPR003856">
    <property type="entry name" value="LPS_length_determ_N"/>
</dbReference>
<comment type="similarity">
    <text evidence="2">Belongs to the CpsC/CapA family.</text>
</comment>
<protein>
    <submittedName>
        <fullName evidence="9">Capsular polysaccharide biosynthesis protein</fullName>
    </submittedName>
</protein>
<reference evidence="9 10" key="1">
    <citation type="submission" date="2019-02" db="EMBL/GenBank/DDBJ databases">
        <title>Genomic Encyclopedia of Type Strains, Phase IV (KMG-IV): sequencing the most valuable type-strain genomes for metagenomic binning, comparative biology and taxonomic classification.</title>
        <authorList>
            <person name="Goeker M."/>
        </authorList>
    </citation>
    <scope>NUCLEOTIDE SEQUENCE [LARGE SCALE GENOMIC DNA]</scope>
    <source>
        <strain evidence="9 10">DSM 29486</strain>
    </source>
</reference>
<dbReference type="AlphaFoldDB" id="A0A4Q7NY65"/>
<feature type="transmembrane region" description="Helical" evidence="7">
    <location>
        <begin position="24"/>
        <end position="42"/>
    </location>
</feature>
<dbReference type="Pfam" id="PF02706">
    <property type="entry name" value="Wzz"/>
    <property type="match status" value="1"/>
</dbReference>
<comment type="caution">
    <text evidence="9">The sequence shown here is derived from an EMBL/GenBank/DDBJ whole genome shotgun (WGS) entry which is preliminary data.</text>
</comment>
<dbReference type="PANTHER" id="PTHR32309">
    <property type="entry name" value="TYROSINE-PROTEIN KINASE"/>
    <property type="match status" value="1"/>
</dbReference>
<evidence type="ECO:0000256" key="6">
    <source>
        <dbReference type="ARBA" id="ARBA00023136"/>
    </source>
</evidence>